<dbReference type="RefSeq" id="WP_147140623.1">
    <property type="nucleotide sequence ID" value="NZ_BAABIJ010000002.1"/>
</dbReference>
<evidence type="ECO:0000313" key="1">
    <source>
        <dbReference type="EMBL" id="TWJ13042.1"/>
    </source>
</evidence>
<keyword evidence="1" id="KW-0418">Kinase</keyword>
<proteinExistence type="predicted"/>
<protein>
    <submittedName>
        <fullName evidence="1">Serine/threonine-protein kinase RsbW</fullName>
    </submittedName>
</protein>
<dbReference type="InterPro" id="IPR036890">
    <property type="entry name" value="HATPase_C_sf"/>
</dbReference>
<dbReference type="Gene3D" id="3.30.565.10">
    <property type="entry name" value="Histidine kinase-like ATPase, C-terminal domain"/>
    <property type="match status" value="1"/>
</dbReference>
<gene>
    <name evidence="1" type="ORF">LX16_3810</name>
</gene>
<dbReference type="AlphaFoldDB" id="A0A562V5E7"/>
<organism evidence="1 2">
    <name type="scientific">Stackebrandtia albiflava</name>
    <dbReference type="NCBI Taxonomy" id="406432"/>
    <lineage>
        <taxon>Bacteria</taxon>
        <taxon>Bacillati</taxon>
        <taxon>Actinomycetota</taxon>
        <taxon>Actinomycetes</taxon>
        <taxon>Glycomycetales</taxon>
        <taxon>Glycomycetaceae</taxon>
        <taxon>Stackebrandtia</taxon>
    </lineage>
</organism>
<dbReference type="Proteomes" id="UP000321617">
    <property type="component" value="Unassembled WGS sequence"/>
</dbReference>
<keyword evidence="1" id="KW-0808">Transferase</keyword>
<dbReference type="EMBL" id="VLLL01000006">
    <property type="protein sequence ID" value="TWJ13042.1"/>
    <property type="molecule type" value="Genomic_DNA"/>
</dbReference>
<name>A0A562V5E7_9ACTN</name>
<reference evidence="1 2" key="1">
    <citation type="journal article" date="2013" name="Stand. Genomic Sci.">
        <title>Genomic Encyclopedia of Type Strains, Phase I: The one thousand microbial genomes (KMG-I) project.</title>
        <authorList>
            <person name="Kyrpides N.C."/>
            <person name="Woyke T."/>
            <person name="Eisen J.A."/>
            <person name="Garrity G."/>
            <person name="Lilburn T.G."/>
            <person name="Beck B.J."/>
            <person name="Whitman W.B."/>
            <person name="Hugenholtz P."/>
            <person name="Klenk H.P."/>
        </authorList>
    </citation>
    <scope>NUCLEOTIDE SEQUENCE [LARGE SCALE GENOMIC DNA]</scope>
    <source>
        <strain evidence="1 2">DSM 45044</strain>
    </source>
</reference>
<sequence>MSHAVEGDVLLLDIPAGTGFLPVLRTATAGLATRLGFGLDAIEDLRVAVDEAAGLMLAAAPGEQTVLRCRFDVTEADLLITIGATGIRPLPDRQSFDWRVLDALAGSVVTEVGDGVTTMRLTQRLPSDTD</sequence>
<dbReference type="OrthoDB" id="3694612at2"/>
<comment type="caution">
    <text evidence="1">The sequence shown here is derived from an EMBL/GenBank/DDBJ whole genome shotgun (WGS) entry which is preliminary data.</text>
</comment>
<accession>A0A562V5E7</accession>
<evidence type="ECO:0000313" key="2">
    <source>
        <dbReference type="Proteomes" id="UP000321617"/>
    </source>
</evidence>
<keyword evidence="2" id="KW-1185">Reference proteome</keyword>
<dbReference type="GO" id="GO:0016301">
    <property type="term" value="F:kinase activity"/>
    <property type="evidence" value="ECO:0007669"/>
    <property type="project" value="UniProtKB-KW"/>
</dbReference>